<dbReference type="Gene3D" id="6.10.250.130">
    <property type="match status" value="1"/>
</dbReference>
<dbReference type="GO" id="GO:0050660">
    <property type="term" value="F:flavin adenine dinucleotide binding"/>
    <property type="evidence" value="ECO:0007669"/>
    <property type="project" value="TreeGrafter"/>
</dbReference>
<evidence type="ECO:0000256" key="15">
    <source>
        <dbReference type="PIRSR" id="PIRSR601613-1"/>
    </source>
</evidence>
<dbReference type="GO" id="GO:0009308">
    <property type="term" value="P:amine metabolic process"/>
    <property type="evidence" value="ECO:0007669"/>
    <property type="project" value="UniProtKB-ARBA"/>
</dbReference>
<evidence type="ECO:0000256" key="16">
    <source>
        <dbReference type="RuleBase" id="RU362067"/>
    </source>
</evidence>
<dbReference type="PANTHER" id="PTHR43563">
    <property type="entry name" value="AMINE OXIDASE"/>
    <property type="match status" value="1"/>
</dbReference>
<evidence type="ECO:0000256" key="7">
    <source>
        <dbReference type="ARBA" id="ARBA00022989"/>
    </source>
</evidence>
<comment type="subcellular location">
    <subcellularLocation>
        <location evidence="2">Mitochondrion outer membrane</location>
        <topology evidence="2">Single-pass type IV membrane protein</topology>
        <orientation evidence="2">Cytoplasmic side</orientation>
    </subcellularLocation>
</comment>
<dbReference type="FunFam" id="1.10.405.10:FF:000005">
    <property type="entry name" value="Amine oxidase [flavin-containing]"/>
    <property type="match status" value="1"/>
</dbReference>
<evidence type="ECO:0000256" key="4">
    <source>
        <dbReference type="ARBA" id="ARBA00022630"/>
    </source>
</evidence>
<comment type="catalytic activity">
    <reaction evidence="13">
        <text>benzylamine + O2 + H2O = benzaldehyde + H2O2 + NH4(+)</text>
        <dbReference type="Rhea" id="RHEA:59424"/>
        <dbReference type="ChEBI" id="CHEBI:15377"/>
        <dbReference type="ChEBI" id="CHEBI:15379"/>
        <dbReference type="ChEBI" id="CHEBI:16240"/>
        <dbReference type="ChEBI" id="CHEBI:17169"/>
        <dbReference type="ChEBI" id="CHEBI:28938"/>
        <dbReference type="ChEBI" id="CHEBI:225238"/>
    </reaction>
    <physiologicalReaction direction="left-to-right" evidence="13">
        <dbReference type="Rhea" id="RHEA:59425"/>
    </physiologicalReaction>
</comment>
<feature type="domain" description="Amine oxidase" evidence="17">
    <location>
        <begin position="15"/>
        <end position="450"/>
    </location>
</feature>
<feature type="binding site" evidence="15">
    <location>
        <begin position="35"/>
        <end position="36"/>
    </location>
    <ligand>
        <name>FAD</name>
        <dbReference type="ChEBI" id="CHEBI:57692"/>
    </ligand>
</feature>
<evidence type="ECO:0000256" key="13">
    <source>
        <dbReference type="ARBA" id="ARBA00049354"/>
    </source>
</evidence>
<dbReference type="EC" id="1.4.3.-" evidence="16"/>
<feature type="binding site" evidence="15">
    <location>
        <position position="16"/>
    </location>
    <ligand>
        <name>FAD</name>
        <dbReference type="ChEBI" id="CHEBI:57692"/>
    </ligand>
</feature>
<evidence type="ECO:0000256" key="8">
    <source>
        <dbReference type="ARBA" id="ARBA00023002"/>
    </source>
</evidence>
<keyword evidence="8 16" id="KW-0560">Oxidoreductase</keyword>
<dbReference type="InterPro" id="IPR001613">
    <property type="entry name" value="Flavin_amine_oxidase"/>
</dbReference>
<dbReference type="InterPro" id="IPR050703">
    <property type="entry name" value="Flavin_MAO"/>
</dbReference>
<evidence type="ECO:0000256" key="9">
    <source>
        <dbReference type="ARBA" id="ARBA00023128"/>
    </source>
</evidence>
<dbReference type="SUPFAM" id="SSF51905">
    <property type="entry name" value="FAD/NAD(P)-binding domain"/>
    <property type="match status" value="1"/>
</dbReference>
<evidence type="ECO:0000256" key="14">
    <source>
        <dbReference type="ARBA" id="ARBA00049430"/>
    </source>
</evidence>
<keyword evidence="5" id="KW-0812">Transmembrane</keyword>
<dbReference type="GO" id="GO:0008131">
    <property type="term" value="F:primary methylamine oxidase activity"/>
    <property type="evidence" value="ECO:0007669"/>
    <property type="project" value="TreeGrafter"/>
</dbReference>
<proteinExistence type="evidence at transcript level"/>
<protein>
    <recommendedName>
        <fullName evidence="16">Amine oxidase</fullName>
        <ecNumber evidence="16">1.4.3.-</ecNumber>
    </recommendedName>
</protein>
<sequence>MATDSCDVIVIGAGISGLSAAKLLNEKGVKVIVLEARDRVGGRTYTRRDSSYKYCDVGGSYVGPTQDRIVRLAAELGIKTYKINNTGDYVHFSKGKGTRFQGTWPKFWNPFSWLDVNHLFRKMDQLMEEIPVEQPWNSPHAEEWDNKTMKEFYDETCWTEAAKEFGVAFVNTNVTMEPSEVSMLWFLWYVKSCGTSRRIWEVDNGGQERKFVGGSMQVSEKIADILGSKLKFNEAVYKVSQKEDKVTVECASGKKYAGKYVIMAMSPTLQQKLLYDPPMPPIRSQLIQRVPMGSCIKNYVMYKRPFWREKGMNGFTSAADGIEPVGNTVDDCKPDNTVPALTGFIMGDQARRLSVMTREERYKETLECYARIFGTDEAFDSVGYEEHNWVADPYSGGCYTSTYPPGVMTRFGKEIRKPFGRMFFAGTETAVLWTGYMDGAVEAGERAARESLNAMGMLPEDQIWQVEPMSQDVPTRPLKISTWESVAPSVDSIVRLTSTVAFGALLGYTAMKHQHALSRLFDRFQ</sequence>
<dbReference type="SUPFAM" id="SSF54373">
    <property type="entry name" value="FAD-linked reductases, C-terminal domain"/>
    <property type="match status" value="1"/>
</dbReference>
<dbReference type="Gene3D" id="1.10.405.10">
    <property type="entry name" value="Guanine Nucleotide Dissociation Inhibitor, domain 1"/>
    <property type="match status" value="1"/>
</dbReference>
<keyword evidence="10" id="KW-0472">Membrane</keyword>
<keyword evidence="9" id="KW-0496">Mitochondrion</keyword>
<feature type="binding site" evidence="15">
    <location>
        <position position="428"/>
    </location>
    <ligand>
        <name>FAD</name>
        <dbReference type="ChEBI" id="CHEBI:57692"/>
    </ligand>
</feature>
<keyword evidence="4 16" id="KW-0285">Flavoprotein</keyword>
<dbReference type="GO" id="GO:0005741">
    <property type="term" value="C:mitochondrial outer membrane"/>
    <property type="evidence" value="ECO:0007669"/>
    <property type="project" value="UniProtKB-SubCell"/>
</dbReference>
<dbReference type="InterPro" id="IPR002937">
    <property type="entry name" value="Amino_oxidase"/>
</dbReference>
<evidence type="ECO:0000256" key="11">
    <source>
        <dbReference type="ARBA" id="ARBA00045409"/>
    </source>
</evidence>
<dbReference type="Gene3D" id="3.50.50.60">
    <property type="entry name" value="FAD/NAD(P)-binding domain"/>
    <property type="match status" value="1"/>
</dbReference>
<comment type="catalytic activity">
    <reaction evidence="14">
        <text>N-acetylputrescine + O2 + H2O = 4-acetamidobutanal + H2O2 + NH4(+)</text>
        <dbReference type="Rhea" id="RHEA:70283"/>
        <dbReference type="ChEBI" id="CHEBI:7386"/>
        <dbReference type="ChEBI" id="CHEBI:15377"/>
        <dbReference type="ChEBI" id="CHEBI:15379"/>
        <dbReference type="ChEBI" id="CHEBI:16240"/>
        <dbReference type="ChEBI" id="CHEBI:28938"/>
        <dbReference type="ChEBI" id="CHEBI:58263"/>
    </reaction>
    <physiologicalReaction direction="left-to-right" evidence="14">
        <dbReference type="Rhea" id="RHEA:70284"/>
    </physiologicalReaction>
</comment>
<evidence type="ECO:0000256" key="2">
    <source>
        <dbReference type="ARBA" id="ARBA00004362"/>
    </source>
</evidence>
<name>A0A097EU59_PLADU</name>
<dbReference type="EMBL" id="KM199646">
    <property type="protein sequence ID" value="AIT11918.1"/>
    <property type="molecule type" value="mRNA"/>
</dbReference>
<reference evidence="18" key="1">
    <citation type="journal article" date="2014" name="Cell">
        <title>Melatonin signaling controls circadian swimming behavior in marine zooplankton.</title>
        <authorList>
            <person name="Tosches M.A."/>
            <person name="Bucher D."/>
            <person name="Vopalensky P."/>
            <person name="Arendt D."/>
        </authorList>
    </citation>
    <scope>NUCLEOTIDE SEQUENCE</scope>
</reference>
<evidence type="ECO:0000256" key="12">
    <source>
        <dbReference type="ARBA" id="ARBA00048448"/>
    </source>
</evidence>
<dbReference type="GO" id="GO:0097621">
    <property type="term" value="F:monoamine oxidase activity"/>
    <property type="evidence" value="ECO:0007669"/>
    <property type="project" value="UniProtKB-EC"/>
</dbReference>
<evidence type="ECO:0000256" key="10">
    <source>
        <dbReference type="ARBA" id="ARBA00023136"/>
    </source>
</evidence>
<organism evidence="18">
    <name type="scientific">Platynereis dumerilii</name>
    <name type="common">Dumeril's clam worm</name>
    <dbReference type="NCBI Taxonomy" id="6359"/>
    <lineage>
        <taxon>Eukaryota</taxon>
        <taxon>Metazoa</taxon>
        <taxon>Spiralia</taxon>
        <taxon>Lophotrochozoa</taxon>
        <taxon>Annelida</taxon>
        <taxon>Polychaeta</taxon>
        <taxon>Errantia</taxon>
        <taxon>Phyllodocida</taxon>
        <taxon>Nereididae</taxon>
        <taxon>Platynereis</taxon>
    </lineage>
</organism>
<evidence type="ECO:0000256" key="1">
    <source>
        <dbReference type="ARBA" id="ARBA00001974"/>
    </source>
</evidence>
<dbReference type="Pfam" id="PF01593">
    <property type="entry name" value="Amino_oxidase"/>
    <property type="match status" value="1"/>
</dbReference>
<dbReference type="InterPro" id="IPR036188">
    <property type="entry name" value="FAD/NAD-bd_sf"/>
</dbReference>
<comment type="function">
    <text evidence="11">Catalyzes the oxidative deamination of primary and some secondary amines such as neurotransmitters, and exogenous amines including the tertiary amine, neurotoxin 1-methyl-4-phenyl-1,2,3,6-tetrahydropyridine (MPTP), with concomitant reduction of oxygen to hydrogen peroxide and participates in the metabolism of neuroactive and vasoactive amines in the central nervous system and peripheral tissues. Preferentially degrades benzylamine and phenylethylamine.</text>
</comment>
<keyword evidence="6 16" id="KW-0274">FAD</keyword>
<accession>A0A097EU59</accession>
<comment type="catalytic activity">
    <reaction evidence="12">
        <text>a secondary aliphatic amine + O2 + H2O = a primary amine + an aldehyde + H2O2</text>
        <dbReference type="Rhea" id="RHEA:26414"/>
        <dbReference type="ChEBI" id="CHEBI:15377"/>
        <dbReference type="ChEBI" id="CHEBI:15379"/>
        <dbReference type="ChEBI" id="CHEBI:16240"/>
        <dbReference type="ChEBI" id="CHEBI:17478"/>
        <dbReference type="ChEBI" id="CHEBI:58855"/>
        <dbReference type="ChEBI" id="CHEBI:65296"/>
        <dbReference type="EC" id="1.4.3.4"/>
    </reaction>
</comment>
<evidence type="ECO:0000256" key="6">
    <source>
        <dbReference type="ARBA" id="ARBA00022827"/>
    </source>
</evidence>
<dbReference type="Gene3D" id="3.90.660.10">
    <property type="match status" value="1"/>
</dbReference>
<dbReference type="AlphaFoldDB" id="A0A097EU59"/>
<evidence type="ECO:0000256" key="3">
    <source>
        <dbReference type="ARBA" id="ARBA00005995"/>
    </source>
</evidence>
<comment type="cofactor">
    <cofactor evidence="1 16">
        <name>FAD</name>
        <dbReference type="ChEBI" id="CHEBI:57692"/>
    </cofactor>
</comment>
<evidence type="ECO:0000259" key="17">
    <source>
        <dbReference type="Pfam" id="PF01593"/>
    </source>
</evidence>
<comment type="similarity">
    <text evidence="3 16">Belongs to the flavin monoamine oxidase family.</text>
</comment>
<dbReference type="PRINTS" id="PR00757">
    <property type="entry name" value="AMINEOXDASEF"/>
</dbReference>
<evidence type="ECO:0000313" key="18">
    <source>
        <dbReference type="EMBL" id="AIT11918.1"/>
    </source>
</evidence>
<feature type="binding site" evidence="15">
    <location>
        <position position="344"/>
    </location>
    <ligand>
        <name>substrate</name>
    </ligand>
</feature>
<keyword evidence="7" id="KW-1133">Transmembrane helix</keyword>
<feature type="binding site" evidence="15">
    <location>
        <position position="236"/>
    </location>
    <ligand>
        <name>FAD</name>
        <dbReference type="ChEBI" id="CHEBI:57692"/>
    </ligand>
</feature>
<dbReference type="PANTHER" id="PTHR43563:SF1">
    <property type="entry name" value="AMINE OXIDASE [FLAVIN-CONTAINING] B"/>
    <property type="match status" value="1"/>
</dbReference>
<evidence type="ECO:0000256" key="5">
    <source>
        <dbReference type="ARBA" id="ARBA00022692"/>
    </source>
</evidence>
<gene>
    <name evidence="18" type="primary">mao</name>
</gene>